<name>A0AAV5J7Y0_9ROSI</name>
<evidence type="ECO:0008006" key="5">
    <source>
        <dbReference type="Google" id="ProtNLM"/>
    </source>
</evidence>
<keyword evidence="4" id="KW-1185">Reference proteome</keyword>
<dbReference type="GO" id="GO:0009793">
    <property type="term" value="P:embryo development ending in seed dormancy"/>
    <property type="evidence" value="ECO:0007669"/>
    <property type="project" value="InterPro"/>
</dbReference>
<reference evidence="3 4" key="1">
    <citation type="journal article" date="2021" name="Commun. Biol.">
        <title>The genome of Shorea leprosula (Dipterocarpaceae) highlights the ecological relevance of drought in aseasonal tropical rainforests.</title>
        <authorList>
            <person name="Ng K.K.S."/>
            <person name="Kobayashi M.J."/>
            <person name="Fawcett J.A."/>
            <person name="Hatakeyama M."/>
            <person name="Paape T."/>
            <person name="Ng C.H."/>
            <person name="Ang C.C."/>
            <person name="Tnah L.H."/>
            <person name="Lee C.T."/>
            <person name="Nishiyama T."/>
            <person name="Sese J."/>
            <person name="O'Brien M.J."/>
            <person name="Copetti D."/>
            <person name="Mohd Noor M.I."/>
            <person name="Ong R.C."/>
            <person name="Putra M."/>
            <person name="Sireger I.Z."/>
            <person name="Indrioko S."/>
            <person name="Kosugi Y."/>
            <person name="Izuno A."/>
            <person name="Isagi Y."/>
            <person name="Lee S.L."/>
            <person name="Shimizu K.K."/>
        </authorList>
    </citation>
    <scope>NUCLEOTIDE SEQUENCE [LARGE SCALE GENOMIC DNA]</scope>
    <source>
        <strain evidence="3">214</strain>
    </source>
</reference>
<evidence type="ECO:0000256" key="2">
    <source>
        <dbReference type="SAM" id="MobiDB-lite"/>
    </source>
</evidence>
<proteinExistence type="inferred from homology"/>
<protein>
    <recommendedName>
        <fullName evidence="5">Late embryogenesis abundant protein</fullName>
    </recommendedName>
</protein>
<dbReference type="EMBL" id="BPVZ01000032">
    <property type="protein sequence ID" value="GKV10714.1"/>
    <property type="molecule type" value="Genomic_DNA"/>
</dbReference>
<gene>
    <name evidence="3" type="ORF">SLEP1_g22039</name>
</gene>
<dbReference type="PANTHER" id="PTHR33493:SF6">
    <property type="entry name" value="LATE EMBRYOGENESIS ABUNDANT PROTEIN 6"/>
    <property type="match status" value="1"/>
</dbReference>
<sequence>MQSAKEKISNMASAAREHVNICMANIEEKAEKATARTEEEKQMAHERRKAKEAQAKMELHEAKARHAKDKLRAKVSRHFPRHDHGPPLVAAHHGYNEPVVGQHGHRPVGTAVPIAGTGVPMAGTAVPMAGTAVPSYPLGGNPTPPGYMRHHQS</sequence>
<dbReference type="InterPro" id="IPR005513">
    <property type="entry name" value="LEA_1"/>
</dbReference>
<feature type="compositionally biased region" description="Basic and acidic residues" evidence="2">
    <location>
        <begin position="32"/>
        <end position="64"/>
    </location>
</feature>
<evidence type="ECO:0000313" key="3">
    <source>
        <dbReference type="EMBL" id="GKV10714.1"/>
    </source>
</evidence>
<dbReference type="Proteomes" id="UP001054252">
    <property type="component" value="Unassembled WGS sequence"/>
</dbReference>
<evidence type="ECO:0000313" key="4">
    <source>
        <dbReference type="Proteomes" id="UP001054252"/>
    </source>
</evidence>
<comment type="caution">
    <text evidence="3">The sequence shown here is derived from an EMBL/GenBank/DDBJ whole genome shotgun (WGS) entry which is preliminary data.</text>
</comment>
<comment type="similarity">
    <text evidence="1">Belongs to the LEA type 1 family.</text>
</comment>
<dbReference type="Pfam" id="PF03760">
    <property type="entry name" value="LEA_1"/>
    <property type="match status" value="1"/>
</dbReference>
<dbReference type="AlphaFoldDB" id="A0AAV5J7Y0"/>
<dbReference type="PANTHER" id="PTHR33493">
    <property type="entry name" value="LATE EMBRYOGENESIS ABUNDANT PROTEIN 6-RELATED"/>
    <property type="match status" value="1"/>
</dbReference>
<accession>A0AAV5J7Y0</accession>
<evidence type="ECO:0000256" key="1">
    <source>
        <dbReference type="ARBA" id="ARBA00010975"/>
    </source>
</evidence>
<feature type="region of interest" description="Disordered" evidence="2">
    <location>
        <begin position="32"/>
        <end position="71"/>
    </location>
</feature>
<organism evidence="3 4">
    <name type="scientific">Rubroshorea leprosula</name>
    <dbReference type="NCBI Taxonomy" id="152421"/>
    <lineage>
        <taxon>Eukaryota</taxon>
        <taxon>Viridiplantae</taxon>
        <taxon>Streptophyta</taxon>
        <taxon>Embryophyta</taxon>
        <taxon>Tracheophyta</taxon>
        <taxon>Spermatophyta</taxon>
        <taxon>Magnoliopsida</taxon>
        <taxon>eudicotyledons</taxon>
        <taxon>Gunneridae</taxon>
        <taxon>Pentapetalae</taxon>
        <taxon>rosids</taxon>
        <taxon>malvids</taxon>
        <taxon>Malvales</taxon>
        <taxon>Dipterocarpaceae</taxon>
        <taxon>Rubroshorea</taxon>
    </lineage>
</organism>